<feature type="signal peptide" evidence="1">
    <location>
        <begin position="1"/>
        <end position="28"/>
    </location>
</feature>
<sequence>MALRSLLSLAVLGLCAFLLLTQPQQALGSSRGPLGLIGGEVIAPPPGNVCNCGGDTRLPMPGV</sequence>
<keyword evidence="1" id="KW-0732">Signal</keyword>
<dbReference type="EMBL" id="BJWL01000002">
    <property type="protein sequence ID" value="GFY83169.1"/>
    <property type="molecule type" value="Genomic_DNA"/>
</dbReference>
<gene>
    <name evidence="2" type="ORF">Acr_02g0014090</name>
</gene>
<dbReference type="AlphaFoldDB" id="A0A7J0EB65"/>
<feature type="chain" id="PRO_5029766429" description="Transmembrane protein" evidence="1">
    <location>
        <begin position="29"/>
        <end position="63"/>
    </location>
</feature>
<accession>A0A7J0EB65</accession>
<keyword evidence="3" id="KW-1185">Reference proteome</keyword>
<evidence type="ECO:0000256" key="1">
    <source>
        <dbReference type="SAM" id="SignalP"/>
    </source>
</evidence>
<dbReference type="Proteomes" id="UP000585474">
    <property type="component" value="Unassembled WGS sequence"/>
</dbReference>
<evidence type="ECO:0000313" key="3">
    <source>
        <dbReference type="Proteomes" id="UP000585474"/>
    </source>
</evidence>
<comment type="caution">
    <text evidence="2">The sequence shown here is derived from an EMBL/GenBank/DDBJ whole genome shotgun (WGS) entry which is preliminary data.</text>
</comment>
<organism evidence="2 3">
    <name type="scientific">Actinidia rufa</name>
    <dbReference type="NCBI Taxonomy" id="165716"/>
    <lineage>
        <taxon>Eukaryota</taxon>
        <taxon>Viridiplantae</taxon>
        <taxon>Streptophyta</taxon>
        <taxon>Embryophyta</taxon>
        <taxon>Tracheophyta</taxon>
        <taxon>Spermatophyta</taxon>
        <taxon>Magnoliopsida</taxon>
        <taxon>eudicotyledons</taxon>
        <taxon>Gunneridae</taxon>
        <taxon>Pentapetalae</taxon>
        <taxon>asterids</taxon>
        <taxon>Ericales</taxon>
        <taxon>Actinidiaceae</taxon>
        <taxon>Actinidia</taxon>
    </lineage>
</organism>
<name>A0A7J0EB65_9ERIC</name>
<evidence type="ECO:0000313" key="2">
    <source>
        <dbReference type="EMBL" id="GFY83169.1"/>
    </source>
</evidence>
<reference evidence="2 3" key="1">
    <citation type="submission" date="2019-07" db="EMBL/GenBank/DDBJ databases">
        <title>De Novo Assembly of kiwifruit Actinidia rufa.</title>
        <authorList>
            <person name="Sugita-Konishi S."/>
            <person name="Sato K."/>
            <person name="Mori E."/>
            <person name="Abe Y."/>
            <person name="Kisaki G."/>
            <person name="Hamano K."/>
            <person name="Suezawa K."/>
            <person name="Otani M."/>
            <person name="Fukuda T."/>
            <person name="Manabe T."/>
            <person name="Gomi K."/>
            <person name="Tabuchi M."/>
            <person name="Akimitsu K."/>
            <person name="Kataoka I."/>
        </authorList>
    </citation>
    <scope>NUCLEOTIDE SEQUENCE [LARGE SCALE GENOMIC DNA]</scope>
    <source>
        <strain evidence="3">cv. Fuchu</strain>
    </source>
</reference>
<protein>
    <recommendedName>
        <fullName evidence="4">Transmembrane protein</fullName>
    </recommendedName>
</protein>
<proteinExistence type="predicted"/>
<evidence type="ECO:0008006" key="4">
    <source>
        <dbReference type="Google" id="ProtNLM"/>
    </source>
</evidence>